<dbReference type="RefSeq" id="WP_386375583.1">
    <property type="nucleotide sequence ID" value="NZ_JBHUMP010000018.1"/>
</dbReference>
<proteinExistence type="inferred from homology"/>
<comment type="caution">
    <text evidence="6">The sequence shown here is derived from an EMBL/GenBank/DDBJ whole genome shotgun (WGS) entry which is preliminary data.</text>
</comment>
<dbReference type="InterPro" id="IPR005119">
    <property type="entry name" value="LysR_subst-bd"/>
</dbReference>
<evidence type="ECO:0000313" key="6">
    <source>
        <dbReference type="EMBL" id="MFD2741158.1"/>
    </source>
</evidence>
<keyword evidence="7" id="KW-1185">Reference proteome</keyword>
<name>A0ABW5U744_9RHOB</name>
<dbReference type="Pfam" id="PF03466">
    <property type="entry name" value="LysR_substrate"/>
    <property type="match status" value="1"/>
</dbReference>
<keyword evidence="4" id="KW-0804">Transcription</keyword>
<evidence type="ECO:0000259" key="5">
    <source>
        <dbReference type="PROSITE" id="PS50931"/>
    </source>
</evidence>
<dbReference type="Proteomes" id="UP001597474">
    <property type="component" value="Unassembled WGS sequence"/>
</dbReference>
<dbReference type="SUPFAM" id="SSF53850">
    <property type="entry name" value="Periplasmic binding protein-like II"/>
    <property type="match status" value="1"/>
</dbReference>
<sequence>MGRKLPPFAAVRAFEATARHMSVKAAADELCLTPSAVSHQIKALEGFLDTLLFERSGNRIALTLTGEAYAGKLTHLLNAFVEETEAVRAAPRTLRVLSTPGFAARWLVPRLPRLAFARDIRLRVSNGAPSLDFATNDADVVIQWSDRPTPGLRVEPLMASARYPVISPALRERENVRHPADLLRLTLFYDETDDAWPDWFAAAGIPGADLPPGPTYPNCELSTTMVEQHQGVSLAYDAVVRGTIASGRLQRLFDVTTLPMSIYAITCPEPRADDARIAAFRHWLRAEAEAEGVLPIHRTHAAEGFRQGRSVLWCSVDRAVARKSGASPAFSRG</sequence>
<keyword evidence="2" id="KW-0805">Transcription regulation</keyword>
<dbReference type="InterPro" id="IPR036390">
    <property type="entry name" value="WH_DNA-bd_sf"/>
</dbReference>
<dbReference type="Pfam" id="PF00126">
    <property type="entry name" value="HTH_1"/>
    <property type="match status" value="1"/>
</dbReference>
<dbReference type="Gene3D" id="1.10.10.10">
    <property type="entry name" value="Winged helix-like DNA-binding domain superfamily/Winged helix DNA-binding domain"/>
    <property type="match status" value="1"/>
</dbReference>
<reference evidence="7" key="1">
    <citation type="journal article" date="2019" name="Int. J. Syst. Evol. Microbiol.">
        <title>The Global Catalogue of Microorganisms (GCM) 10K type strain sequencing project: providing services to taxonomists for standard genome sequencing and annotation.</title>
        <authorList>
            <consortium name="The Broad Institute Genomics Platform"/>
            <consortium name="The Broad Institute Genome Sequencing Center for Infectious Disease"/>
            <person name="Wu L."/>
            <person name="Ma J."/>
        </authorList>
    </citation>
    <scope>NUCLEOTIDE SEQUENCE [LARGE SCALE GENOMIC DNA]</scope>
    <source>
        <strain evidence="7">TISTR 2562</strain>
    </source>
</reference>
<evidence type="ECO:0000256" key="2">
    <source>
        <dbReference type="ARBA" id="ARBA00023015"/>
    </source>
</evidence>
<feature type="domain" description="HTH lysR-type" evidence="5">
    <location>
        <begin position="6"/>
        <end position="63"/>
    </location>
</feature>
<comment type="similarity">
    <text evidence="1">Belongs to the LysR transcriptional regulatory family.</text>
</comment>
<dbReference type="SUPFAM" id="SSF46785">
    <property type="entry name" value="Winged helix' DNA-binding domain"/>
    <property type="match status" value="1"/>
</dbReference>
<dbReference type="InterPro" id="IPR058163">
    <property type="entry name" value="LysR-type_TF_proteobact-type"/>
</dbReference>
<gene>
    <name evidence="6" type="ORF">ACFSUD_16380</name>
</gene>
<evidence type="ECO:0000313" key="7">
    <source>
        <dbReference type="Proteomes" id="UP001597474"/>
    </source>
</evidence>
<dbReference type="CDD" id="cd08432">
    <property type="entry name" value="PBP2_GcdR_TrpI_HvrB_AmpR_like"/>
    <property type="match status" value="1"/>
</dbReference>
<dbReference type="Gene3D" id="3.40.190.10">
    <property type="entry name" value="Periplasmic binding protein-like II"/>
    <property type="match status" value="2"/>
</dbReference>
<dbReference type="InterPro" id="IPR000847">
    <property type="entry name" value="LysR_HTH_N"/>
</dbReference>
<accession>A0ABW5U744</accession>
<evidence type="ECO:0000256" key="1">
    <source>
        <dbReference type="ARBA" id="ARBA00009437"/>
    </source>
</evidence>
<organism evidence="6 7">
    <name type="scientific">Sulfitobacter aestuarii</name>
    <dbReference type="NCBI Taxonomy" id="2161676"/>
    <lineage>
        <taxon>Bacteria</taxon>
        <taxon>Pseudomonadati</taxon>
        <taxon>Pseudomonadota</taxon>
        <taxon>Alphaproteobacteria</taxon>
        <taxon>Rhodobacterales</taxon>
        <taxon>Roseobacteraceae</taxon>
        <taxon>Sulfitobacter</taxon>
    </lineage>
</organism>
<dbReference type="EMBL" id="JBHUMP010000018">
    <property type="protein sequence ID" value="MFD2741158.1"/>
    <property type="molecule type" value="Genomic_DNA"/>
</dbReference>
<dbReference type="PANTHER" id="PTHR30537:SF74">
    <property type="entry name" value="HTH-TYPE TRANSCRIPTIONAL REGULATOR TRPI"/>
    <property type="match status" value="1"/>
</dbReference>
<keyword evidence="3" id="KW-0238">DNA-binding</keyword>
<dbReference type="InterPro" id="IPR036388">
    <property type="entry name" value="WH-like_DNA-bd_sf"/>
</dbReference>
<dbReference type="PANTHER" id="PTHR30537">
    <property type="entry name" value="HTH-TYPE TRANSCRIPTIONAL REGULATOR"/>
    <property type="match status" value="1"/>
</dbReference>
<dbReference type="PROSITE" id="PS50931">
    <property type="entry name" value="HTH_LYSR"/>
    <property type="match status" value="1"/>
</dbReference>
<evidence type="ECO:0000256" key="4">
    <source>
        <dbReference type="ARBA" id="ARBA00023163"/>
    </source>
</evidence>
<protein>
    <submittedName>
        <fullName evidence="6">LysR substrate-binding domain-containing protein</fullName>
    </submittedName>
</protein>
<evidence type="ECO:0000256" key="3">
    <source>
        <dbReference type="ARBA" id="ARBA00023125"/>
    </source>
</evidence>